<keyword evidence="5" id="KW-1185">Reference proteome</keyword>
<protein>
    <recommendedName>
        <fullName evidence="6">TLP18.3/Psb32/MOLO-1 phosphatase superfamily protein</fullName>
    </recommendedName>
</protein>
<dbReference type="InParanoid" id="A0A420XQW1"/>
<evidence type="ECO:0000313" key="5">
    <source>
        <dbReference type="Proteomes" id="UP000281955"/>
    </source>
</evidence>
<evidence type="ECO:0000256" key="2">
    <source>
        <dbReference type="SAM" id="Phobius"/>
    </source>
</evidence>
<organism evidence="4 5">
    <name type="scientific">Motilibacter peucedani</name>
    <dbReference type="NCBI Taxonomy" id="598650"/>
    <lineage>
        <taxon>Bacteria</taxon>
        <taxon>Bacillati</taxon>
        <taxon>Actinomycetota</taxon>
        <taxon>Actinomycetes</taxon>
        <taxon>Motilibacterales</taxon>
        <taxon>Motilibacteraceae</taxon>
        <taxon>Motilibacter</taxon>
    </lineage>
</organism>
<feature type="chain" id="PRO_5038553128" description="TLP18.3/Psb32/MOLO-1 phosphatase superfamily protein" evidence="3">
    <location>
        <begin position="33"/>
        <end position="461"/>
    </location>
</feature>
<keyword evidence="2" id="KW-0472">Membrane</keyword>
<gene>
    <name evidence="4" type="ORF">CLV35_2080</name>
</gene>
<evidence type="ECO:0008006" key="6">
    <source>
        <dbReference type="Google" id="ProtNLM"/>
    </source>
</evidence>
<feature type="region of interest" description="Disordered" evidence="1">
    <location>
        <begin position="427"/>
        <end position="461"/>
    </location>
</feature>
<evidence type="ECO:0000256" key="3">
    <source>
        <dbReference type="SAM" id="SignalP"/>
    </source>
</evidence>
<dbReference type="AlphaFoldDB" id="A0A420XQW1"/>
<comment type="caution">
    <text evidence="4">The sequence shown here is derived from an EMBL/GenBank/DDBJ whole genome shotgun (WGS) entry which is preliminary data.</text>
</comment>
<accession>A0A420XQW1</accession>
<keyword evidence="2" id="KW-1133">Transmembrane helix</keyword>
<feature type="signal peptide" evidence="3">
    <location>
        <begin position="1"/>
        <end position="32"/>
    </location>
</feature>
<proteinExistence type="predicted"/>
<evidence type="ECO:0000313" key="4">
    <source>
        <dbReference type="EMBL" id="RKS75606.1"/>
    </source>
</evidence>
<sequence>MKASIRGTRAAVLLVAVLAPWLALGGTASADAAIDRAVQALDGKPGVYVEPGSEGQPLSAAELGQVRSRVQAADTPIFVAALTDANAAALKLHLTELINKVRENGTYAVLSPAGFYAASNRPGVRGAALATQAVNAHKGDPLAAVLDFVDGVDAAAGSVDGGSDGGSGGSSGAGLLGVLGVLAVGGGGALLWSRRRRRQRETAQLEQVRGAAEEDVTALGEDIARLDVPATADQNTRDDYSGALDSYDRAKQVLTAADDPSDLQGVTTALEEGRWRMECVRARLAGKPVPERRPPCFFNPRHGPSVADVAWAPAGGTERTVPACAADAERLAQGGEPDLRQVAVGSRYVPYYEAPAYAGYFGGYYGGWGGGGFLNGLVLGELLGGGLGGGWGYGAPIGYGGGYGDSDGGDSGAGDYGGSGDSGGGDFASGFDLGGGGWGGDSGGGGFDGGGGGDSGGGSWN</sequence>
<dbReference type="EMBL" id="RBWV01000011">
    <property type="protein sequence ID" value="RKS75606.1"/>
    <property type="molecule type" value="Genomic_DNA"/>
</dbReference>
<dbReference type="Proteomes" id="UP000281955">
    <property type="component" value="Unassembled WGS sequence"/>
</dbReference>
<feature type="transmembrane region" description="Helical" evidence="2">
    <location>
        <begin position="173"/>
        <end position="192"/>
    </location>
</feature>
<keyword evidence="3" id="KW-0732">Signal</keyword>
<evidence type="ECO:0000256" key="1">
    <source>
        <dbReference type="SAM" id="MobiDB-lite"/>
    </source>
</evidence>
<dbReference type="RefSeq" id="WP_183061909.1">
    <property type="nucleotide sequence ID" value="NZ_RBWV01000011.1"/>
</dbReference>
<reference evidence="4 5" key="1">
    <citation type="submission" date="2018-10" db="EMBL/GenBank/DDBJ databases">
        <title>Genomic Encyclopedia of Archaeal and Bacterial Type Strains, Phase II (KMG-II): from individual species to whole genera.</title>
        <authorList>
            <person name="Goeker M."/>
        </authorList>
    </citation>
    <scope>NUCLEOTIDE SEQUENCE [LARGE SCALE GENOMIC DNA]</scope>
    <source>
        <strain evidence="4 5">RP-AC37</strain>
    </source>
</reference>
<name>A0A420XQW1_9ACTN</name>
<keyword evidence="2" id="KW-0812">Transmembrane</keyword>